<evidence type="ECO:0000313" key="2">
    <source>
        <dbReference type="EMBL" id="CRK84224.1"/>
    </source>
</evidence>
<evidence type="ECO:0000256" key="1">
    <source>
        <dbReference type="SAM" id="Phobius"/>
    </source>
</evidence>
<reference evidence="3" key="1">
    <citation type="submission" date="2015-05" db="EMBL/GenBank/DDBJ databases">
        <authorList>
            <person name="Urmite Genomes"/>
        </authorList>
    </citation>
    <scope>NUCLEOTIDE SEQUENCE [LARGE SCALE GENOMIC DNA]</scope>
    <source>
        <strain evidence="3">LF1</strain>
    </source>
</reference>
<evidence type="ECO:0008006" key="4">
    <source>
        <dbReference type="Google" id="ProtNLM"/>
    </source>
</evidence>
<keyword evidence="1" id="KW-0472">Membrane</keyword>
<accession>A0A0U1P1P7</accession>
<dbReference type="RefSeq" id="WP_176699882.1">
    <property type="nucleotide sequence ID" value="NZ_CVRB01000004.1"/>
</dbReference>
<organism evidence="2 3">
    <name type="scientific">Neobacillus massiliamazoniensis</name>
    <dbReference type="NCBI Taxonomy" id="1499688"/>
    <lineage>
        <taxon>Bacteria</taxon>
        <taxon>Bacillati</taxon>
        <taxon>Bacillota</taxon>
        <taxon>Bacilli</taxon>
        <taxon>Bacillales</taxon>
        <taxon>Bacillaceae</taxon>
        <taxon>Neobacillus</taxon>
    </lineage>
</organism>
<evidence type="ECO:0000313" key="3">
    <source>
        <dbReference type="Proteomes" id="UP000199087"/>
    </source>
</evidence>
<dbReference type="EMBL" id="CVRB01000004">
    <property type="protein sequence ID" value="CRK84224.1"/>
    <property type="molecule type" value="Genomic_DNA"/>
</dbReference>
<proteinExistence type="predicted"/>
<name>A0A0U1P1P7_9BACI</name>
<keyword evidence="3" id="KW-1185">Reference proteome</keyword>
<keyword evidence="1" id="KW-1133">Transmembrane helix</keyword>
<dbReference type="Proteomes" id="UP000199087">
    <property type="component" value="Unassembled WGS sequence"/>
</dbReference>
<keyword evidence="1" id="KW-0812">Transmembrane</keyword>
<dbReference type="STRING" id="1499688.BN000_04226"/>
<sequence>MPNGYPYPSLPSPCCYPAYSQGYAGFGGFWIALAVVVFVLLIVFGFWWWFSCFY</sequence>
<dbReference type="AlphaFoldDB" id="A0A0U1P1P7"/>
<protein>
    <recommendedName>
        <fullName evidence="4">YjcZ family sporulation protein</fullName>
    </recommendedName>
</protein>
<feature type="transmembrane region" description="Helical" evidence="1">
    <location>
        <begin position="29"/>
        <end position="50"/>
    </location>
</feature>
<gene>
    <name evidence="2" type="ORF">BN000_04226</name>
</gene>